<dbReference type="PROSITE" id="PS51450">
    <property type="entry name" value="LRR"/>
    <property type="match status" value="1"/>
</dbReference>
<name>A0A8B7ZLN9_ACAPL</name>
<dbReference type="AlphaFoldDB" id="A0A8B7ZLN9"/>
<dbReference type="Proteomes" id="UP000694845">
    <property type="component" value="Unplaced"/>
</dbReference>
<dbReference type="CTD" id="149499"/>
<dbReference type="InterPro" id="IPR001611">
    <property type="entry name" value="Leu-rich_rpt"/>
</dbReference>
<accession>A0A8B7ZLN9</accession>
<feature type="compositionally biased region" description="Basic and acidic residues" evidence="1">
    <location>
        <begin position="398"/>
        <end position="411"/>
    </location>
</feature>
<evidence type="ECO:0000256" key="1">
    <source>
        <dbReference type="SAM" id="MobiDB-lite"/>
    </source>
</evidence>
<proteinExistence type="predicted"/>
<dbReference type="OrthoDB" id="120976at2759"/>
<feature type="region of interest" description="Disordered" evidence="1">
    <location>
        <begin position="341"/>
        <end position="446"/>
    </location>
</feature>
<dbReference type="PANTHER" id="PTHR46984:SF1">
    <property type="entry name" value="LEUCINE-RICH REPEAT-CONTAINING PROTEIN 71"/>
    <property type="match status" value="1"/>
</dbReference>
<protein>
    <submittedName>
        <fullName evidence="3">Leucine-rich repeat-containing protein 71-like</fullName>
    </submittedName>
</protein>
<feature type="region of interest" description="Disordered" evidence="1">
    <location>
        <begin position="475"/>
        <end position="500"/>
    </location>
</feature>
<feature type="compositionally biased region" description="Basic and acidic residues" evidence="1">
    <location>
        <begin position="341"/>
        <end position="357"/>
    </location>
</feature>
<dbReference type="GeneID" id="110987769"/>
<feature type="region of interest" description="Disordered" evidence="1">
    <location>
        <begin position="53"/>
        <end position="72"/>
    </location>
</feature>
<dbReference type="OMA" id="VQYQVQF"/>
<dbReference type="InterPro" id="IPR053040">
    <property type="entry name" value="LRR-containing_protein_71"/>
</dbReference>
<feature type="compositionally biased region" description="Basic and acidic residues" evidence="1">
    <location>
        <begin position="365"/>
        <end position="374"/>
    </location>
</feature>
<dbReference type="KEGG" id="aplc:110987769"/>
<evidence type="ECO:0000313" key="2">
    <source>
        <dbReference type="Proteomes" id="UP000694845"/>
    </source>
</evidence>
<dbReference type="Gene3D" id="3.80.10.10">
    <property type="entry name" value="Ribonuclease Inhibitor"/>
    <property type="match status" value="2"/>
</dbReference>
<dbReference type="SUPFAM" id="SSF52047">
    <property type="entry name" value="RNI-like"/>
    <property type="match status" value="2"/>
</dbReference>
<dbReference type="SMART" id="SM00368">
    <property type="entry name" value="LRR_RI"/>
    <property type="match status" value="4"/>
</dbReference>
<keyword evidence="2" id="KW-1185">Reference proteome</keyword>
<feature type="region of interest" description="Disordered" evidence="1">
    <location>
        <begin position="94"/>
        <end position="138"/>
    </location>
</feature>
<dbReference type="Pfam" id="PF13516">
    <property type="entry name" value="LRR_6"/>
    <property type="match status" value="4"/>
</dbReference>
<dbReference type="PANTHER" id="PTHR46984">
    <property type="entry name" value="LEUCINE-RICH REPEAT-CONTAINING PROTEIN 71"/>
    <property type="match status" value="1"/>
</dbReference>
<feature type="compositionally biased region" description="Basic and acidic residues" evidence="1">
    <location>
        <begin position="420"/>
        <end position="440"/>
    </location>
</feature>
<gene>
    <name evidence="3" type="primary">LOC110987769</name>
</gene>
<feature type="region of interest" description="Disordered" evidence="1">
    <location>
        <begin position="597"/>
        <end position="616"/>
    </location>
</feature>
<dbReference type="RefSeq" id="XP_022106528.1">
    <property type="nucleotide sequence ID" value="XM_022250836.1"/>
</dbReference>
<sequence>MTIPITNEGLVRPRTRCQVTPSEESTVFDLALLSGGAAKKVKMGKRVEKAMKEKAAASTSQEAAEEDLNKAPEPYTCTGQFDADFTELCRRAGLPQTETPPVVLRAKRPGTPPPPDPKAKDPTPPEEPVDDADEEPKPKTYVTKDKYAYFKPSIQVEMEHEDKPATVTEIYIRGWKVDDMMVDIFRNCFPTIEKLNTINFWNAGLTDKTLRDLASFFPQCPNLKNVSIEGNPIAEEPWACLIGEDSLIVNLSLRHNDITDRGASGIGAALSTVTTCNKNLISLNLSHNKLTDVGTEAIVKGLRMNRVLLCLSLASNKITDKGAVKFGDVLSRFPLTHEEVVERRKLHSDKGSPDRGTGKSPPPSRRAESKDRPGSVRSGSILDKGDKKRDKSSKKKDNKHEKKNEKEDAGKGAKTVVMMDNKKDKEEGAKGGTKKDDKWKKGAKAVMAGGSRSSIVGLNTSRHGSRASLVAETVNKTTKGKKTTSSKDKKGGAVPESESPDMVEAINPLLSESVESIDGQLWIPGNRSIINLNLSRNEIGEAGLKSLLLALQYQITLANLAPHPAMKGLMRLSLSRNPVRADSEAYQKLQDLMLSRDPFYKPQAKSPDGEVQSLAG</sequence>
<evidence type="ECO:0000313" key="3">
    <source>
        <dbReference type="RefSeq" id="XP_022106528.1"/>
    </source>
</evidence>
<reference evidence="3" key="1">
    <citation type="submission" date="2025-08" db="UniProtKB">
        <authorList>
            <consortium name="RefSeq"/>
        </authorList>
    </citation>
    <scope>IDENTIFICATION</scope>
</reference>
<organism evidence="2 3">
    <name type="scientific">Acanthaster planci</name>
    <name type="common">Crown-of-thorns starfish</name>
    <dbReference type="NCBI Taxonomy" id="133434"/>
    <lineage>
        <taxon>Eukaryota</taxon>
        <taxon>Metazoa</taxon>
        <taxon>Echinodermata</taxon>
        <taxon>Eleutherozoa</taxon>
        <taxon>Asterozoa</taxon>
        <taxon>Asteroidea</taxon>
        <taxon>Valvatacea</taxon>
        <taxon>Valvatida</taxon>
        <taxon>Acanthasteridae</taxon>
        <taxon>Acanthaster</taxon>
    </lineage>
</organism>
<dbReference type="InterPro" id="IPR032675">
    <property type="entry name" value="LRR_dom_sf"/>
</dbReference>